<dbReference type="EMBL" id="OU899034">
    <property type="protein sequence ID" value="CAH1711346.1"/>
    <property type="molecule type" value="Genomic_DNA"/>
</dbReference>
<sequence>MGNTIMRQTIFRNSWWTNSYGGDIVPVLSSTVEVQTDPPPLEERRVHRAFVKELNSSGGGGDGLGSVEDDELDNAAGHQLVGSFLTKWYNEPHNVWRFYAENAICTLDMDGKRYVATGISEIRKLFDEVAAPETGTIEDDDGDCRSLFVQSIVTVRCPSGQLLIVATTEWFTQTFIVEYTTPDPAVAGVASMAVVTSVMTVKRVGVYPQDMPRTPSIRRCRRRRGRRGKNAESQGANADATVASTATGGVETTGGVI</sequence>
<keyword evidence="3" id="KW-1185">Reference proteome</keyword>
<accession>A0A9P0IPQ2</accession>
<reference evidence="2" key="1">
    <citation type="submission" date="2022-02" db="EMBL/GenBank/DDBJ databases">
        <authorList>
            <person name="King R."/>
        </authorList>
    </citation>
    <scope>NUCLEOTIDE SEQUENCE</scope>
</reference>
<feature type="compositionally biased region" description="Low complexity" evidence="1">
    <location>
        <begin position="238"/>
        <end position="257"/>
    </location>
</feature>
<reference evidence="2" key="2">
    <citation type="submission" date="2022-10" db="EMBL/GenBank/DDBJ databases">
        <authorList>
            <consortium name="ENA_rothamsted_submissions"/>
            <consortium name="culmorum"/>
            <person name="King R."/>
        </authorList>
    </citation>
    <scope>NUCLEOTIDE SEQUENCE</scope>
</reference>
<dbReference type="Proteomes" id="UP001154329">
    <property type="component" value="Chromosome 1"/>
</dbReference>
<evidence type="ECO:0000313" key="2">
    <source>
        <dbReference type="EMBL" id="CAH1711346.1"/>
    </source>
</evidence>
<protein>
    <submittedName>
        <fullName evidence="2">Uncharacterized protein</fullName>
    </submittedName>
</protein>
<gene>
    <name evidence="2" type="ORF">APHIGO_LOCUS1555</name>
</gene>
<feature type="compositionally biased region" description="Basic residues" evidence="1">
    <location>
        <begin position="219"/>
        <end position="228"/>
    </location>
</feature>
<proteinExistence type="predicted"/>
<evidence type="ECO:0000256" key="1">
    <source>
        <dbReference type="SAM" id="MobiDB-lite"/>
    </source>
</evidence>
<evidence type="ECO:0000313" key="3">
    <source>
        <dbReference type="Proteomes" id="UP001154329"/>
    </source>
</evidence>
<feature type="region of interest" description="Disordered" evidence="1">
    <location>
        <begin position="219"/>
        <end position="257"/>
    </location>
</feature>
<dbReference type="AlphaFoldDB" id="A0A9P0IPQ2"/>
<organism evidence="2 3">
    <name type="scientific">Aphis gossypii</name>
    <name type="common">Cotton aphid</name>
    <dbReference type="NCBI Taxonomy" id="80765"/>
    <lineage>
        <taxon>Eukaryota</taxon>
        <taxon>Metazoa</taxon>
        <taxon>Ecdysozoa</taxon>
        <taxon>Arthropoda</taxon>
        <taxon>Hexapoda</taxon>
        <taxon>Insecta</taxon>
        <taxon>Pterygota</taxon>
        <taxon>Neoptera</taxon>
        <taxon>Paraneoptera</taxon>
        <taxon>Hemiptera</taxon>
        <taxon>Sternorrhyncha</taxon>
        <taxon>Aphidomorpha</taxon>
        <taxon>Aphidoidea</taxon>
        <taxon>Aphididae</taxon>
        <taxon>Aphidini</taxon>
        <taxon>Aphis</taxon>
        <taxon>Aphis</taxon>
    </lineage>
</organism>
<name>A0A9P0IPQ2_APHGO</name>